<evidence type="ECO:0000313" key="2">
    <source>
        <dbReference type="EMBL" id="QYN53728.1"/>
    </source>
</evidence>
<dbReference type="Proteomes" id="UP000826550">
    <property type="component" value="Chromosome"/>
</dbReference>
<dbReference type="Pfam" id="PF11193">
    <property type="entry name" value="DUF2812"/>
    <property type="match status" value="1"/>
</dbReference>
<reference evidence="2 3" key="1">
    <citation type="submission" date="2020-01" db="EMBL/GenBank/DDBJ databases">
        <title>Vast differences in strain-level diversity in the gut microbiota of two closely related honey bee species.</title>
        <authorList>
            <person name="Ellegaard K.M."/>
            <person name="Suenami S."/>
            <person name="Miyazaki R."/>
            <person name="Engel P."/>
        </authorList>
    </citation>
    <scope>NUCLEOTIDE SEQUENCE [LARGE SCALE GENOMIC DNA]</scope>
    <source>
        <strain evidence="2 3">ESL0416</strain>
    </source>
</reference>
<gene>
    <name evidence="2" type="ORF">GYM71_09995</name>
</gene>
<dbReference type="EMBL" id="CP048268">
    <property type="protein sequence ID" value="QYN53728.1"/>
    <property type="molecule type" value="Genomic_DNA"/>
</dbReference>
<protein>
    <submittedName>
        <fullName evidence="2">DUF2812 domain-containing protein</fullName>
    </submittedName>
</protein>
<accession>A0ABX8WBY0</accession>
<feature type="transmembrane region" description="Helical" evidence="1">
    <location>
        <begin position="144"/>
        <end position="166"/>
    </location>
</feature>
<name>A0ABX8WBY0_9LACO</name>
<evidence type="ECO:0000256" key="1">
    <source>
        <dbReference type="SAM" id="Phobius"/>
    </source>
</evidence>
<evidence type="ECO:0000313" key="3">
    <source>
        <dbReference type="Proteomes" id="UP000826550"/>
    </source>
</evidence>
<dbReference type="InterPro" id="IPR021359">
    <property type="entry name" value="DUF2812"/>
</dbReference>
<keyword evidence="1" id="KW-0472">Membrane</keyword>
<keyword evidence="3" id="KW-1185">Reference proteome</keyword>
<keyword evidence="1" id="KW-1133">Transmembrane helix</keyword>
<proteinExistence type="predicted"/>
<organism evidence="2 3">
    <name type="scientific">Lactobacillus panisapium</name>
    <dbReference type="NCBI Taxonomy" id="2012495"/>
    <lineage>
        <taxon>Bacteria</taxon>
        <taxon>Bacillati</taxon>
        <taxon>Bacillota</taxon>
        <taxon>Bacilli</taxon>
        <taxon>Lactobacillales</taxon>
        <taxon>Lactobacillaceae</taxon>
        <taxon>Lactobacillus</taxon>
    </lineage>
</organism>
<sequence>MEKKRIRWFLPSKYHQEEDRLNRMAEQGWQLKKVSGLIYTFTDTEPAYTYRLDFKAKLSKSKRQDYYSFLADTGIEKIGQRGKWTYFRKLKSEGAFDLYSDQKSKLQFLFRISNHLSNLFIIPLFLFTVFISEIISGITDQPALIGAIACCIIFFVFDFCLIIQIIELKIQRDQIKQKG</sequence>
<dbReference type="RefSeq" id="WP_220220370.1">
    <property type="nucleotide sequence ID" value="NZ_CP048268.1"/>
</dbReference>
<keyword evidence="1" id="KW-0812">Transmembrane</keyword>
<feature type="transmembrane region" description="Helical" evidence="1">
    <location>
        <begin position="119"/>
        <end position="138"/>
    </location>
</feature>